<feature type="chain" id="PRO_5001597783" evidence="3">
    <location>
        <begin position="27"/>
        <end position="457"/>
    </location>
</feature>
<organism evidence="5 6">
    <name type="scientific">Acholeplasma oculi</name>
    <dbReference type="NCBI Taxonomy" id="35623"/>
    <lineage>
        <taxon>Bacteria</taxon>
        <taxon>Bacillati</taxon>
        <taxon>Mycoplasmatota</taxon>
        <taxon>Mollicutes</taxon>
        <taxon>Acholeplasmatales</taxon>
        <taxon>Acholeplasmataceae</taxon>
        <taxon>Acholeplasma</taxon>
    </lineage>
</organism>
<evidence type="ECO:0000256" key="2">
    <source>
        <dbReference type="ARBA" id="ARBA00022729"/>
    </source>
</evidence>
<dbReference type="PROSITE" id="PS51257">
    <property type="entry name" value="PROKAR_LIPOPROTEIN"/>
    <property type="match status" value="1"/>
</dbReference>
<keyword evidence="2 3" id="KW-0732">Signal</keyword>
<accession>A0A061ABF2</accession>
<evidence type="ECO:0000313" key="5">
    <source>
        <dbReference type="EMBL" id="CDR30719.1"/>
    </source>
</evidence>
<evidence type="ECO:0000259" key="4">
    <source>
        <dbReference type="Pfam" id="PF13458"/>
    </source>
</evidence>
<dbReference type="PANTHER" id="PTHR47235">
    <property type="entry name" value="BLR6548 PROTEIN"/>
    <property type="match status" value="1"/>
</dbReference>
<dbReference type="PANTHER" id="PTHR47235:SF1">
    <property type="entry name" value="BLR6548 PROTEIN"/>
    <property type="match status" value="1"/>
</dbReference>
<name>A0A061ABF2_9MOLU</name>
<evidence type="ECO:0000256" key="3">
    <source>
        <dbReference type="SAM" id="SignalP"/>
    </source>
</evidence>
<dbReference type="PATRIC" id="fig|35623.3.peg.646"/>
<dbReference type="Proteomes" id="UP000032434">
    <property type="component" value="Chromosome 1"/>
</dbReference>
<sequence>MKKLLLVALVAISGLMLVGCNTTQKAQGITDTHIIVGNTAATSGGFATVGIPFNLAMQVVFDEYNANNGEGRDIQFIHYDDGFDLVPGTGLAQTRKLVEEDGVFALVGHFGTNTVNSTMDYLLESGVPMVYGVTGVNSLYFDGENGLGKNILSVQPIYRTEGKMMVARALHESLFGENKDAKLGSNDKILVLYSEDDAGLSIKVGIDEELASQGVVSSRIISLPFTAANASSVVTTALAQNPKVVLLSANQAPATAAATALREQGSTVPVLSSYVNSATVFTPARAVVEEVAQPLPYDIYANAWVDITDPSAPAPTEAQVGGDGTLAGFAFPLAYLPGFTAEYWQFVKLMNDSDRVDGDTTAKSLWANAYAMAGYVAAKTFTALLDRVEDFDSLTWDKFIELAESAPIKLPLAGTIDWSDGKRLGLDSLALTKFVYTPQVTFSKIRNVESISTVNNK</sequence>
<dbReference type="OrthoDB" id="9783240at2"/>
<feature type="signal peptide" evidence="3">
    <location>
        <begin position="1"/>
        <end position="26"/>
    </location>
</feature>
<dbReference type="InterPro" id="IPR028082">
    <property type="entry name" value="Peripla_BP_I"/>
</dbReference>
<dbReference type="HOGENOM" id="CLU_027128_7_0_14"/>
<dbReference type="InParanoid" id="A0A061ABF2"/>
<comment type="similarity">
    <text evidence="1">Belongs to the leucine-binding protein family.</text>
</comment>
<dbReference type="InterPro" id="IPR028081">
    <property type="entry name" value="Leu-bd"/>
</dbReference>
<protein>
    <submittedName>
        <fullName evidence="5">Branched-chain amino acid ABC transport system, periplasmic binding protein LivJ</fullName>
    </submittedName>
</protein>
<reference evidence="6" key="1">
    <citation type="submission" date="2014-05" db="EMBL/GenBank/DDBJ databases">
        <authorList>
            <person name="Kube M."/>
        </authorList>
    </citation>
    <scope>NUCLEOTIDE SEQUENCE [LARGE SCALE GENOMIC DNA]</scope>
</reference>
<evidence type="ECO:0000313" key="6">
    <source>
        <dbReference type="Proteomes" id="UP000032434"/>
    </source>
</evidence>
<dbReference type="AlphaFoldDB" id="A0A061ABF2"/>
<dbReference type="KEGG" id="aoc:Aocu_06460"/>
<feature type="domain" description="Leucine-binding protein" evidence="4">
    <location>
        <begin position="36"/>
        <end position="419"/>
    </location>
</feature>
<dbReference type="SUPFAM" id="SSF53822">
    <property type="entry name" value="Periplasmic binding protein-like I"/>
    <property type="match status" value="1"/>
</dbReference>
<dbReference type="STRING" id="35623.Aocu_06460"/>
<proteinExistence type="inferred from homology"/>
<dbReference type="Pfam" id="PF13458">
    <property type="entry name" value="Peripla_BP_6"/>
    <property type="match status" value="1"/>
</dbReference>
<dbReference type="RefSeq" id="WP_045749234.1">
    <property type="nucleotide sequence ID" value="NZ_FUZK01000001.1"/>
</dbReference>
<gene>
    <name evidence="5" type="primary">livJ</name>
    <name evidence="5" type="ORF">Aocu_06460</name>
</gene>
<dbReference type="EMBL" id="LK028559">
    <property type="protein sequence ID" value="CDR30719.1"/>
    <property type="molecule type" value="Genomic_DNA"/>
</dbReference>
<keyword evidence="6" id="KW-1185">Reference proteome</keyword>
<evidence type="ECO:0000256" key="1">
    <source>
        <dbReference type="ARBA" id="ARBA00010062"/>
    </source>
</evidence>
<dbReference type="Gene3D" id="3.40.50.2300">
    <property type="match status" value="2"/>
</dbReference>